<evidence type="ECO:0000313" key="1">
    <source>
        <dbReference type="EMBL" id="ETO76271.1"/>
    </source>
</evidence>
<organism evidence="1 2">
    <name type="scientific">Phytophthora nicotianae P1976</name>
    <dbReference type="NCBI Taxonomy" id="1317066"/>
    <lineage>
        <taxon>Eukaryota</taxon>
        <taxon>Sar</taxon>
        <taxon>Stramenopiles</taxon>
        <taxon>Oomycota</taxon>
        <taxon>Peronosporomycetes</taxon>
        <taxon>Peronosporales</taxon>
        <taxon>Peronosporaceae</taxon>
        <taxon>Phytophthora</taxon>
    </lineage>
</organism>
<sequence length="66" mass="7204">MSLFVQELELAVASCRGIDWLLVAGARLLTPDDMHAIAAMFRLSVVALSGADRRPLGQAFEPQSYK</sequence>
<reference evidence="1 2" key="1">
    <citation type="submission" date="2013-11" db="EMBL/GenBank/DDBJ databases">
        <title>The Genome Sequence of Phytophthora parasitica P1976.</title>
        <authorList>
            <consortium name="The Broad Institute Genomics Platform"/>
            <person name="Russ C."/>
            <person name="Tyler B."/>
            <person name="Panabieres F."/>
            <person name="Shan W."/>
            <person name="Tripathy S."/>
            <person name="Grunwald N."/>
            <person name="Machado M."/>
            <person name="Johnson C.S."/>
            <person name="Walker B."/>
            <person name="Young S."/>
            <person name="Zeng Q."/>
            <person name="Gargeya S."/>
            <person name="Fitzgerald M."/>
            <person name="Haas B."/>
            <person name="Abouelleil A."/>
            <person name="Allen A.W."/>
            <person name="Alvarado L."/>
            <person name="Arachchi H.M."/>
            <person name="Berlin A.M."/>
            <person name="Chapman S.B."/>
            <person name="Gainer-Dewar J."/>
            <person name="Goldberg J."/>
            <person name="Griggs A."/>
            <person name="Gujja S."/>
            <person name="Hansen M."/>
            <person name="Howarth C."/>
            <person name="Imamovic A."/>
            <person name="Ireland A."/>
            <person name="Larimer J."/>
            <person name="McCowan C."/>
            <person name="Murphy C."/>
            <person name="Pearson M."/>
            <person name="Poon T.W."/>
            <person name="Priest M."/>
            <person name="Roberts A."/>
            <person name="Saif S."/>
            <person name="Shea T."/>
            <person name="Sisk P."/>
            <person name="Sykes S."/>
            <person name="Wortman J."/>
            <person name="Nusbaum C."/>
            <person name="Birren B."/>
        </authorList>
    </citation>
    <scope>NUCLEOTIDE SEQUENCE [LARGE SCALE GENOMIC DNA]</scope>
    <source>
        <strain evidence="1 2">P1976</strain>
    </source>
</reference>
<dbReference type="Proteomes" id="UP000028582">
    <property type="component" value="Unassembled WGS sequence"/>
</dbReference>
<dbReference type="AlphaFoldDB" id="A0A081ABL0"/>
<name>A0A081ABL0_PHYNI</name>
<comment type="caution">
    <text evidence="1">The sequence shown here is derived from an EMBL/GenBank/DDBJ whole genome shotgun (WGS) entry which is preliminary data.</text>
</comment>
<gene>
    <name evidence="1" type="ORF">F444_08308</name>
</gene>
<proteinExistence type="predicted"/>
<evidence type="ECO:0000313" key="2">
    <source>
        <dbReference type="Proteomes" id="UP000028582"/>
    </source>
</evidence>
<accession>A0A081ABL0</accession>
<dbReference type="EMBL" id="ANJA01001569">
    <property type="protein sequence ID" value="ETO76271.1"/>
    <property type="molecule type" value="Genomic_DNA"/>
</dbReference>
<protein>
    <submittedName>
        <fullName evidence="1">Uncharacterized protein</fullName>
    </submittedName>
</protein>